<accession>A0A1Z1WNH7</accession>
<feature type="signal peptide" evidence="1">
    <location>
        <begin position="1"/>
        <end position="21"/>
    </location>
</feature>
<proteinExistence type="predicted"/>
<reference evidence="2 3" key="1">
    <citation type="submission" date="2017-05" db="EMBL/GenBank/DDBJ databases">
        <title>Streptomyces alboflavus Genome sequencing and assembly.</title>
        <authorList>
            <person name="Wang Y."/>
            <person name="Du B."/>
            <person name="Ding Y."/>
            <person name="Liu H."/>
            <person name="Hou Q."/>
            <person name="Liu K."/>
            <person name="Wang C."/>
            <person name="Yao L."/>
        </authorList>
    </citation>
    <scope>NUCLEOTIDE SEQUENCE [LARGE SCALE GENOMIC DNA]</scope>
    <source>
        <strain evidence="2 3">MDJK44</strain>
    </source>
</reference>
<dbReference type="AlphaFoldDB" id="A0A1Z1WNH7"/>
<dbReference type="KEGG" id="salf:SMD44_07405"/>
<evidence type="ECO:0000256" key="1">
    <source>
        <dbReference type="SAM" id="SignalP"/>
    </source>
</evidence>
<keyword evidence="1" id="KW-0732">Signal</keyword>
<evidence type="ECO:0000313" key="3">
    <source>
        <dbReference type="Proteomes" id="UP000195880"/>
    </source>
</evidence>
<sequence length="71" mass="7179">MIRPKSMATVVVVLCSTPARSSVPSLTVVSNSSVLKGAISLTAPTKVVLPTPNPPATKIFSAVGKASELSS</sequence>
<evidence type="ECO:0000313" key="2">
    <source>
        <dbReference type="EMBL" id="ARX87920.1"/>
    </source>
</evidence>
<feature type="chain" id="PRO_5012599569" description="Secreted protein" evidence="1">
    <location>
        <begin position="22"/>
        <end position="71"/>
    </location>
</feature>
<evidence type="ECO:0008006" key="4">
    <source>
        <dbReference type="Google" id="ProtNLM"/>
    </source>
</evidence>
<keyword evidence="3" id="KW-1185">Reference proteome</keyword>
<dbReference type="Proteomes" id="UP000195880">
    <property type="component" value="Chromosome"/>
</dbReference>
<gene>
    <name evidence="2" type="ORF">SMD44_07405</name>
</gene>
<organism evidence="2 3">
    <name type="scientific">Streptomyces alboflavus</name>
    <dbReference type="NCBI Taxonomy" id="67267"/>
    <lineage>
        <taxon>Bacteria</taxon>
        <taxon>Bacillati</taxon>
        <taxon>Actinomycetota</taxon>
        <taxon>Actinomycetes</taxon>
        <taxon>Kitasatosporales</taxon>
        <taxon>Streptomycetaceae</taxon>
        <taxon>Streptomyces</taxon>
    </lineage>
</organism>
<protein>
    <recommendedName>
        <fullName evidence="4">Secreted protein</fullName>
    </recommendedName>
</protein>
<dbReference type="EMBL" id="CP021748">
    <property type="protein sequence ID" value="ARX87920.1"/>
    <property type="molecule type" value="Genomic_DNA"/>
</dbReference>
<name>A0A1Z1WNH7_9ACTN</name>